<evidence type="ECO:0000313" key="16">
    <source>
        <dbReference type="RefSeq" id="XP_018328542.1"/>
    </source>
</evidence>
<feature type="domain" description="C2H2-type" evidence="14">
    <location>
        <begin position="285"/>
        <end position="312"/>
    </location>
</feature>
<evidence type="ECO:0000256" key="8">
    <source>
        <dbReference type="ARBA" id="ARBA00023242"/>
    </source>
</evidence>
<keyword evidence="4 9" id="KW-0863">Zinc-finger</keyword>
<keyword evidence="6 10" id="KW-0238">DNA-binding</keyword>
<dbReference type="RefSeq" id="XP_018328542.1">
    <property type="nucleotide sequence ID" value="XM_018473040.1"/>
</dbReference>
<dbReference type="CTD" id="43650"/>
<keyword evidence="5" id="KW-0862">Zinc</keyword>
<dbReference type="PROSITE" id="PS00028">
    <property type="entry name" value="ZINC_FINGER_C2H2_1"/>
    <property type="match status" value="5"/>
</dbReference>
<dbReference type="STRING" id="224129.A0A1W4X6S7"/>
<feature type="region of interest" description="Disordered" evidence="12">
    <location>
        <begin position="746"/>
        <end position="839"/>
    </location>
</feature>
<dbReference type="CDD" id="cd00086">
    <property type="entry name" value="homeodomain"/>
    <property type="match status" value="1"/>
</dbReference>
<evidence type="ECO:0000256" key="5">
    <source>
        <dbReference type="ARBA" id="ARBA00022833"/>
    </source>
</evidence>
<protein>
    <submittedName>
        <fullName evidence="16">Zinc finger protein 1 isoform X1</fullName>
    </submittedName>
</protein>
<dbReference type="SMART" id="SM00355">
    <property type="entry name" value="ZnF_C2H2"/>
    <property type="match status" value="9"/>
</dbReference>
<dbReference type="GeneID" id="108739234"/>
<evidence type="ECO:0000256" key="12">
    <source>
        <dbReference type="SAM" id="MobiDB-lite"/>
    </source>
</evidence>
<dbReference type="Pfam" id="PF00046">
    <property type="entry name" value="Homeodomain"/>
    <property type="match status" value="1"/>
</dbReference>
<dbReference type="OrthoDB" id="7491548at2759"/>
<proteinExistence type="predicted"/>
<dbReference type="SUPFAM" id="SSF57667">
    <property type="entry name" value="beta-beta-alpha zinc fingers"/>
    <property type="match status" value="4"/>
</dbReference>
<feature type="compositionally biased region" description="Low complexity" evidence="12">
    <location>
        <begin position="31"/>
        <end position="56"/>
    </location>
</feature>
<dbReference type="InterPro" id="IPR009057">
    <property type="entry name" value="Homeodomain-like_sf"/>
</dbReference>
<dbReference type="SUPFAM" id="SSF46689">
    <property type="entry name" value="Homeodomain-like"/>
    <property type="match status" value="1"/>
</dbReference>
<gene>
    <name evidence="16" type="primary">LOC108739234</name>
</gene>
<keyword evidence="2" id="KW-0479">Metal-binding</keyword>
<dbReference type="PROSITE" id="PS50071">
    <property type="entry name" value="HOMEOBOX_2"/>
    <property type="match status" value="1"/>
</dbReference>
<dbReference type="FunFam" id="3.30.160.60:FF:000082">
    <property type="entry name" value="Putative zinc finger E-box-binding homeobox 2"/>
    <property type="match status" value="1"/>
</dbReference>
<evidence type="ECO:0000256" key="6">
    <source>
        <dbReference type="ARBA" id="ARBA00023125"/>
    </source>
</evidence>
<evidence type="ECO:0000256" key="1">
    <source>
        <dbReference type="ARBA" id="ARBA00004123"/>
    </source>
</evidence>
<feature type="region of interest" description="Disordered" evidence="12">
    <location>
        <begin position="461"/>
        <end position="516"/>
    </location>
</feature>
<dbReference type="AlphaFoldDB" id="A0A1W4X6S7"/>
<dbReference type="InterPro" id="IPR001356">
    <property type="entry name" value="HD"/>
</dbReference>
<feature type="domain" description="C2H2-type" evidence="14">
    <location>
        <begin position="994"/>
        <end position="1022"/>
    </location>
</feature>
<evidence type="ECO:0000256" key="7">
    <source>
        <dbReference type="ARBA" id="ARBA00023155"/>
    </source>
</evidence>
<evidence type="ECO:0000256" key="9">
    <source>
        <dbReference type="PROSITE-ProRule" id="PRU00042"/>
    </source>
</evidence>
<dbReference type="KEGG" id="apln:108739234"/>
<dbReference type="InterPro" id="IPR013087">
    <property type="entry name" value="Znf_C2H2_type"/>
</dbReference>
<dbReference type="SMART" id="SM00389">
    <property type="entry name" value="HOX"/>
    <property type="match status" value="1"/>
</dbReference>
<accession>A0A1W4X6S7</accession>
<evidence type="ECO:0000259" key="13">
    <source>
        <dbReference type="PROSITE" id="PS50071"/>
    </source>
</evidence>
<feature type="region of interest" description="Disordered" evidence="12">
    <location>
        <begin position="1"/>
        <end position="68"/>
    </location>
</feature>
<dbReference type="GO" id="GO:0000122">
    <property type="term" value="P:negative regulation of transcription by RNA polymerase II"/>
    <property type="evidence" value="ECO:0007669"/>
    <property type="project" value="UniProtKB-ARBA"/>
</dbReference>
<dbReference type="Pfam" id="PF13894">
    <property type="entry name" value="zf-C2H2_4"/>
    <property type="match status" value="1"/>
</dbReference>
<dbReference type="PANTHER" id="PTHR24391">
    <property type="entry name" value="HISTONE H4 TRANSCRIPTION FACTOR-RELATED"/>
    <property type="match status" value="1"/>
</dbReference>
<dbReference type="FunFam" id="3.30.160.60:FF:000013">
    <property type="entry name" value="Putative zinc finger E-box-binding homeobox 2"/>
    <property type="match status" value="2"/>
</dbReference>
<reference evidence="16" key="1">
    <citation type="submission" date="2025-08" db="UniProtKB">
        <authorList>
            <consortium name="RefSeq"/>
        </authorList>
    </citation>
    <scope>IDENTIFICATION</scope>
    <source>
        <tissue evidence="16">Entire body</tissue>
    </source>
</reference>
<organism evidence="15 16">
    <name type="scientific">Agrilus planipennis</name>
    <name type="common">Emerald ash borer</name>
    <name type="synonym">Agrilus marcopoli</name>
    <dbReference type="NCBI Taxonomy" id="224129"/>
    <lineage>
        <taxon>Eukaryota</taxon>
        <taxon>Metazoa</taxon>
        <taxon>Ecdysozoa</taxon>
        <taxon>Arthropoda</taxon>
        <taxon>Hexapoda</taxon>
        <taxon>Insecta</taxon>
        <taxon>Pterygota</taxon>
        <taxon>Neoptera</taxon>
        <taxon>Endopterygota</taxon>
        <taxon>Coleoptera</taxon>
        <taxon>Polyphaga</taxon>
        <taxon>Elateriformia</taxon>
        <taxon>Buprestoidea</taxon>
        <taxon>Buprestidae</taxon>
        <taxon>Agrilinae</taxon>
        <taxon>Agrilus</taxon>
    </lineage>
</organism>
<dbReference type="InterPro" id="IPR051574">
    <property type="entry name" value="ZnF_E-box_Homeobox"/>
</dbReference>
<dbReference type="FunFam" id="3.30.160.60:FF:000045">
    <property type="entry name" value="ZFP69 zinc finger protein B"/>
    <property type="match status" value="1"/>
</dbReference>
<dbReference type="PROSITE" id="PS50157">
    <property type="entry name" value="ZINC_FINGER_C2H2_2"/>
    <property type="match status" value="7"/>
</dbReference>
<dbReference type="InterPro" id="IPR036236">
    <property type="entry name" value="Znf_C2H2_sf"/>
</dbReference>
<dbReference type="GO" id="GO:0008270">
    <property type="term" value="F:zinc ion binding"/>
    <property type="evidence" value="ECO:0007669"/>
    <property type="project" value="UniProtKB-KW"/>
</dbReference>
<keyword evidence="15" id="KW-1185">Reference proteome</keyword>
<dbReference type="InParanoid" id="A0A1W4X6S7"/>
<feature type="DNA-binding region" description="Homeobox" evidence="10">
    <location>
        <begin position="653"/>
        <end position="712"/>
    </location>
</feature>
<feature type="domain" description="C2H2-type" evidence="14">
    <location>
        <begin position="254"/>
        <end position="276"/>
    </location>
</feature>
<feature type="compositionally biased region" description="Basic and acidic residues" evidence="12">
    <location>
        <begin position="498"/>
        <end position="508"/>
    </location>
</feature>
<dbReference type="PANTHER" id="PTHR24391:SF27">
    <property type="entry name" value="ZINC FINGER PROTEIN 1"/>
    <property type="match status" value="1"/>
</dbReference>
<evidence type="ECO:0000256" key="3">
    <source>
        <dbReference type="ARBA" id="ARBA00022737"/>
    </source>
</evidence>
<dbReference type="GO" id="GO:0000978">
    <property type="term" value="F:RNA polymerase II cis-regulatory region sequence-specific DNA binding"/>
    <property type="evidence" value="ECO:0007669"/>
    <property type="project" value="TreeGrafter"/>
</dbReference>
<keyword evidence="3" id="KW-0677">Repeat</keyword>
<dbReference type="Gene3D" id="3.30.160.60">
    <property type="entry name" value="Classic Zinc Finger"/>
    <property type="match status" value="7"/>
</dbReference>
<dbReference type="GO" id="GO:0005634">
    <property type="term" value="C:nucleus"/>
    <property type="evidence" value="ECO:0007669"/>
    <property type="project" value="UniProtKB-SubCell"/>
</dbReference>
<dbReference type="FunCoup" id="A0A1W4X6S7">
    <property type="interactions" value="1102"/>
</dbReference>
<dbReference type="Pfam" id="PF00096">
    <property type="entry name" value="zf-C2H2"/>
    <property type="match status" value="3"/>
</dbReference>
<keyword evidence="8 10" id="KW-0539">Nucleus</keyword>
<feature type="domain" description="C2H2-type" evidence="14">
    <location>
        <begin position="313"/>
        <end position="332"/>
    </location>
</feature>
<evidence type="ECO:0000259" key="14">
    <source>
        <dbReference type="PROSITE" id="PS50157"/>
    </source>
</evidence>
<dbReference type="Gene3D" id="1.10.10.60">
    <property type="entry name" value="Homeodomain-like"/>
    <property type="match status" value="1"/>
</dbReference>
<name>A0A1W4X6S7_AGRPL</name>
<feature type="compositionally biased region" description="Polar residues" evidence="12">
    <location>
        <begin position="776"/>
        <end position="787"/>
    </location>
</feature>
<feature type="compositionally biased region" description="Basic residues" evidence="12">
    <location>
        <begin position="11"/>
        <end position="21"/>
    </location>
</feature>
<evidence type="ECO:0000256" key="11">
    <source>
        <dbReference type="RuleBase" id="RU000682"/>
    </source>
</evidence>
<comment type="subcellular location">
    <subcellularLocation>
        <location evidence="1 10 11">Nucleus</location>
    </subcellularLocation>
</comment>
<feature type="compositionally biased region" description="Polar residues" evidence="12">
    <location>
        <begin position="800"/>
        <end position="839"/>
    </location>
</feature>
<feature type="domain" description="Homeobox" evidence="13">
    <location>
        <begin position="651"/>
        <end position="711"/>
    </location>
</feature>
<feature type="domain" description="C2H2-type" evidence="14">
    <location>
        <begin position="224"/>
        <end position="251"/>
    </location>
</feature>
<keyword evidence="7 10" id="KW-0371">Homeobox</keyword>
<evidence type="ECO:0000313" key="15">
    <source>
        <dbReference type="Proteomes" id="UP000192223"/>
    </source>
</evidence>
<evidence type="ECO:0000256" key="4">
    <source>
        <dbReference type="ARBA" id="ARBA00022771"/>
    </source>
</evidence>
<dbReference type="FunFam" id="3.30.160.60:FF:000744">
    <property type="entry name" value="zinc finger E-box-binding homeobox 1"/>
    <property type="match status" value="1"/>
</dbReference>
<feature type="domain" description="C2H2-type" evidence="14">
    <location>
        <begin position="966"/>
        <end position="993"/>
    </location>
</feature>
<evidence type="ECO:0000256" key="2">
    <source>
        <dbReference type="ARBA" id="ARBA00022723"/>
    </source>
</evidence>
<dbReference type="GO" id="GO:0000981">
    <property type="term" value="F:DNA-binding transcription factor activity, RNA polymerase II-specific"/>
    <property type="evidence" value="ECO:0007669"/>
    <property type="project" value="TreeGrafter"/>
</dbReference>
<sequence>MASTSNAGGPRGRRKQAKPQRKQVELDISDSDQQCPPSSSSVTSCPLLTTPSPMSPESDHTEVATVDDPYDRLNGVHERAVVPEEVVKLKVLKTGGTAEELEDEMESVNAAVGEERREEEDRLKEYLHRRDTAIIYPEEPSKCTTGTVPLLANGVPNEEDVRPGTDCFIKCPQCQKSCQTFQSLKEHMEVAHADGNIALENGVGLSLPSASPTPSLTPGNGGPYGCSQCTTSFGTKDQLEKHELLHSPNAQVVSACKICNKTFANVYRLQRHMISHDESAVLRKFKCTECDKAFKFKHHLKEHIRIHSGEKPFECGNCGKRFSHSGSYSSHMTSKKCLVMNLKLGRTRGPPPNSLIDKNRVHKRPSNSSLNNNIATSPNHNTYLPMLDKFSEAAATAFLQNSMASTPRMHPFYITSPNMLSSSGVAISPYSLPYILEQLQGNSPHRPPASTEPELKLNDSIQRSASPPSNLGGIDDQPGGPKSNASSCGDLVMDEGDDNNKVESRDTPKPNQCYDSGSDFEAVKRILETVNVTVTKQLLQANMQKYSETNTNESQQRSDEETKENIFCSTCKQSFNNQDELDEHLCDQTEVKSEGLAAKLEEAVGIKSEEGQNGNLSCTDEDQDYDKHEKLCDYEMDCESVTTSDHVSEDGRKVRVRSLIADKQLRVLKDHYTLNPRPKREELVKIAEKINFPVRVVQVWFQNTRARDRREGRMANIPYSLGSTIQHRLPPVFVPSNQQLTNQTTSYSLLPSPHYPMEQPLDLSTKKSTHSVTSSPATSPQRPTSSNHHSDSGEEAVNLSCKSSRSPTPVQQPLQNHYQNSNSSSDIQRTPSPMDFNNGSKLARILAQPAELGMPSMGLVRIEGLIQMGASELPNLSQLLSNRLSRMSPGSEKNLWVEDNEPMIAHDLSQDEKKMKPILKNLGSPSLGASGGEVEGQFSCDQCDKAFSKQSSLARHKYEHSGQRPHKCHECPKAFKHKHHLTEHKRLHSGEKPFQCCKCLKRFSHSGSYSQHMNHRYSYCKPYRE</sequence>
<feature type="domain" description="C2H2-type" evidence="14">
    <location>
        <begin position="938"/>
        <end position="965"/>
    </location>
</feature>
<evidence type="ECO:0000256" key="10">
    <source>
        <dbReference type="PROSITE-ProRule" id="PRU00108"/>
    </source>
</evidence>
<dbReference type="Proteomes" id="UP000192223">
    <property type="component" value="Unplaced"/>
</dbReference>